<evidence type="ECO:0000256" key="1">
    <source>
        <dbReference type="ARBA" id="ARBA00008361"/>
    </source>
</evidence>
<feature type="domain" description="Methyltransferase type 11" evidence="4">
    <location>
        <begin position="45"/>
        <end position="133"/>
    </location>
</feature>
<dbReference type="AlphaFoldDB" id="A0A246F5J3"/>
<dbReference type="InterPro" id="IPR013216">
    <property type="entry name" value="Methyltransf_11"/>
</dbReference>
<evidence type="ECO:0000256" key="2">
    <source>
        <dbReference type="ARBA" id="ARBA00022603"/>
    </source>
</evidence>
<reference evidence="5 6" key="1">
    <citation type="submission" date="2017-06" db="EMBL/GenBank/DDBJ databases">
        <title>Draft genome of Pseudomonas nitroreducens DF05.</title>
        <authorList>
            <person name="Iyer R."/>
        </authorList>
    </citation>
    <scope>NUCLEOTIDE SEQUENCE [LARGE SCALE GENOMIC DNA]</scope>
    <source>
        <strain evidence="5 6">DF05</strain>
    </source>
</reference>
<gene>
    <name evidence="5" type="ORF">CEG18_24105</name>
</gene>
<dbReference type="GO" id="GO:0008757">
    <property type="term" value="F:S-adenosylmethionine-dependent methyltransferase activity"/>
    <property type="evidence" value="ECO:0007669"/>
    <property type="project" value="InterPro"/>
</dbReference>
<comment type="caution">
    <text evidence="5">The sequence shown here is derived from an EMBL/GenBank/DDBJ whole genome shotgun (WGS) entry which is preliminary data.</text>
</comment>
<dbReference type="InterPro" id="IPR051052">
    <property type="entry name" value="Diverse_substrate_MTase"/>
</dbReference>
<dbReference type="GO" id="GO:0032259">
    <property type="term" value="P:methylation"/>
    <property type="evidence" value="ECO:0007669"/>
    <property type="project" value="UniProtKB-KW"/>
</dbReference>
<dbReference type="InterPro" id="IPR029063">
    <property type="entry name" value="SAM-dependent_MTases_sf"/>
</dbReference>
<protein>
    <submittedName>
        <fullName evidence="5">SAM-dependent methyltransferase</fullName>
    </submittedName>
</protein>
<keyword evidence="3 5" id="KW-0808">Transferase</keyword>
<organism evidence="5 6">
    <name type="scientific">Pseudomonas nitroreducens</name>
    <dbReference type="NCBI Taxonomy" id="46680"/>
    <lineage>
        <taxon>Bacteria</taxon>
        <taxon>Pseudomonadati</taxon>
        <taxon>Pseudomonadota</taxon>
        <taxon>Gammaproteobacteria</taxon>
        <taxon>Pseudomonadales</taxon>
        <taxon>Pseudomonadaceae</taxon>
        <taxon>Pseudomonas</taxon>
    </lineage>
</organism>
<dbReference type="PANTHER" id="PTHR44942:SF4">
    <property type="entry name" value="METHYLTRANSFERASE TYPE 11 DOMAIN-CONTAINING PROTEIN"/>
    <property type="match status" value="1"/>
</dbReference>
<dbReference type="RefSeq" id="WP_088421047.1">
    <property type="nucleotide sequence ID" value="NZ_NJBA01000009.1"/>
</dbReference>
<evidence type="ECO:0000313" key="6">
    <source>
        <dbReference type="Proteomes" id="UP000198145"/>
    </source>
</evidence>
<dbReference type="Gene3D" id="3.40.50.150">
    <property type="entry name" value="Vaccinia Virus protein VP39"/>
    <property type="match status" value="1"/>
</dbReference>
<dbReference type="CDD" id="cd02440">
    <property type="entry name" value="AdoMet_MTases"/>
    <property type="match status" value="1"/>
</dbReference>
<accession>A0A246F5J3</accession>
<name>A0A246F5J3_PSENT</name>
<keyword evidence="2 5" id="KW-0489">Methyltransferase</keyword>
<evidence type="ECO:0000313" key="5">
    <source>
        <dbReference type="EMBL" id="OWP48475.1"/>
    </source>
</evidence>
<sequence>MNSPSADLRNWFDQGGQAYARFRPEYPAELAAYLASMAPDQALAVDVGCGSGQLTRQLAEHFTAVVGFDPSADQIAHAAPQENVNYACAPAEELPLPGRSASLITAAQAAHWFDLPRFYDEVRRIAEPNAILALISYGVLHLDGALGERFEQFYWQEIGPYWPAERKLVDSGYATLDFPFAEFAGPPIAIRLEWSLEEFLGYVSTWSALRSAREAGQEHLLQTFATDMAERWGDPAVRHRVCWPITMRIGCV</sequence>
<dbReference type="SUPFAM" id="SSF53335">
    <property type="entry name" value="S-adenosyl-L-methionine-dependent methyltransferases"/>
    <property type="match status" value="1"/>
</dbReference>
<evidence type="ECO:0000256" key="3">
    <source>
        <dbReference type="ARBA" id="ARBA00022679"/>
    </source>
</evidence>
<dbReference type="Pfam" id="PF08241">
    <property type="entry name" value="Methyltransf_11"/>
    <property type="match status" value="1"/>
</dbReference>
<dbReference type="PANTHER" id="PTHR44942">
    <property type="entry name" value="METHYLTRANSF_11 DOMAIN-CONTAINING PROTEIN"/>
    <property type="match status" value="1"/>
</dbReference>
<evidence type="ECO:0000259" key="4">
    <source>
        <dbReference type="Pfam" id="PF08241"/>
    </source>
</evidence>
<dbReference type="STRING" id="46680.GCA_000807755_01782"/>
<dbReference type="Proteomes" id="UP000198145">
    <property type="component" value="Unassembled WGS sequence"/>
</dbReference>
<proteinExistence type="inferred from homology"/>
<dbReference type="EMBL" id="NJBA01000009">
    <property type="protein sequence ID" value="OWP48475.1"/>
    <property type="molecule type" value="Genomic_DNA"/>
</dbReference>
<dbReference type="eggNOG" id="COG2226">
    <property type="taxonomic scope" value="Bacteria"/>
</dbReference>
<comment type="similarity">
    <text evidence="1">Belongs to the methyltransferase superfamily.</text>
</comment>